<dbReference type="GO" id="GO:0005886">
    <property type="term" value="C:plasma membrane"/>
    <property type="evidence" value="ECO:0007669"/>
    <property type="project" value="UniProtKB-SubCell"/>
</dbReference>
<accession>A0A5C6QA09</accession>
<evidence type="ECO:0000256" key="6">
    <source>
        <dbReference type="ARBA" id="ARBA00022692"/>
    </source>
</evidence>
<dbReference type="SUPFAM" id="SSF81342">
    <property type="entry name" value="Transmembrane di-heme cytochromes"/>
    <property type="match status" value="1"/>
</dbReference>
<evidence type="ECO:0000256" key="7">
    <source>
        <dbReference type="ARBA" id="ARBA00022723"/>
    </source>
</evidence>
<evidence type="ECO:0000256" key="12">
    <source>
        <dbReference type="ARBA" id="ARBA00037975"/>
    </source>
</evidence>
<evidence type="ECO:0000256" key="4">
    <source>
        <dbReference type="ARBA" id="ARBA00022475"/>
    </source>
</evidence>
<keyword evidence="9 13" id="KW-1133">Transmembrane helix</keyword>
<dbReference type="Proteomes" id="UP000321917">
    <property type="component" value="Unassembled WGS sequence"/>
</dbReference>
<sequence length="174" mass="20103">MVRILHWSIVFSIVVAYLTAYYRYWYTTQTEVANWYLLVIHLNFGLLILILSLIMFVSRYRSSKIVAKTLSPNNVWLKLSAKIMHYTLYFMLISLPVSALIGTGFDIPIAGVISLPGFFRSEFIEQLLQQNFDMLMITFIEPFANYHRDIASDIILPILLIGHIGAAIMHQKIK</sequence>
<gene>
    <name evidence="15" type="ORF">ESZ26_10105</name>
    <name evidence="16" type="ORF">ESZ27_12195</name>
</gene>
<dbReference type="InterPro" id="IPR011577">
    <property type="entry name" value="Cyt_b561_bac/Ni-Hgenase"/>
</dbReference>
<evidence type="ECO:0000313" key="16">
    <source>
        <dbReference type="EMBL" id="TWX65437.1"/>
    </source>
</evidence>
<evidence type="ECO:0000313" key="18">
    <source>
        <dbReference type="Proteomes" id="UP000321917"/>
    </source>
</evidence>
<keyword evidence="4" id="KW-1003">Cell membrane</keyword>
<evidence type="ECO:0000256" key="9">
    <source>
        <dbReference type="ARBA" id="ARBA00022989"/>
    </source>
</evidence>
<dbReference type="PANTHER" id="PTHR30529:SF1">
    <property type="entry name" value="CYTOCHROME B561 HOMOLOG 2"/>
    <property type="match status" value="1"/>
</dbReference>
<keyword evidence="8" id="KW-0249">Electron transport</keyword>
<keyword evidence="6 13" id="KW-0812">Transmembrane</keyword>
<comment type="cofactor">
    <cofactor evidence="1">
        <name>heme b</name>
        <dbReference type="ChEBI" id="CHEBI:60344"/>
    </cofactor>
</comment>
<keyword evidence="5" id="KW-0349">Heme</keyword>
<evidence type="ECO:0000259" key="14">
    <source>
        <dbReference type="Pfam" id="PF01292"/>
    </source>
</evidence>
<keyword evidence="17" id="KW-1185">Reference proteome</keyword>
<evidence type="ECO:0000256" key="5">
    <source>
        <dbReference type="ARBA" id="ARBA00022617"/>
    </source>
</evidence>
<evidence type="ECO:0000313" key="15">
    <source>
        <dbReference type="EMBL" id="TWX59312.1"/>
    </source>
</evidence>
<keyword evidence="10" id="KW-0408">Iron</keyword>
<dbReference type="PANTHER" id="PTHR30529">
    <property type="entry name" value="CYTOCHROME B561"/>
    <property type="match status" value="1"/>
</dbReference>
<dbReference type="EMBL" id="VOLR01000012">
    <property type="protein sequence ID" value="TWX59312.1"/>
    <property type="molecule type" value="Genomic_DNA"/>
</dbReference>
<dbReference type="Pfam" id="PF01292">
    <property type="entry name" value="Ni_hydr_CYTB"/>
    <property type="match status" value="1"/>
</dbReference>
<feature type="transmembrane region" description="Helical" evidence="13">
    <location>
        <begin position="7"/>
        <end position="24"/>
    </location>
</feature>
<keyword evidence="11 13" id="KW-0472">Membrane</keyword>
<evidence type="ECO:0000256" key="3">
    <source>
        <dbReference type="ARBA" id="ARBA00022448"/>
    </source>
</evidence>
<dbReference type="GO" id="GO:0009055">
    <property type="term" value="F:electron transfer activity"/>
    <property type="evidence" value="ECO:0007669"/>
    <property type="project" value="InterPro"/>
</dbReference>
<keyword evidence="3" id="KW-0813">Transport</keyword>
<feature type="transmembrane region" description="Helical" evidence="13">
    <location>
        <begin position="88"/>
        <end position="113"/>
    </location>
</feature>
<dbReference type="InterPro" id="IPR016174">
    <property type="entry name" value="Di-haem_cyt_TM"/>
</dbReference>
<keyword evidence="7" id="KW-0479">Metal-binding</keyword>
<dbReference type="InterPro" id="IPR052168">
    <property type="entry name" value="Cytochrome_b561_oxidase"/>
</dbReference>
<name>A0A5C6QA09_9GAMM</name>
<evidence type="ECO:0000256" key="1">
    <source>
        <dbReference type="ARBA" id="ARBA00001970"/>
    </source>
</evidence>
<comment type="similarity">
    <text evidence="12">Belongs to the cytochrome b561 family.</text>
</comment>
<dbReference type="RefSeq" id="WP_146799508.1">
    <property type="nucleotide sequence ID" value="NZ_VOLP01000012.1"/>
</dbReference>
<dbReference type="AlphaFoldDB" id="A0A5C6QA09"/>
<dbReference type="Proteomes" id="UP000321525">
    <property type="component" value="Unassembled WGS sequence"/>
</dbReference>
<dbReference type="OrthoDB" id="6402753at2"/>
<dbReference type="EMBL" id="VOLQ01000023">
    <property type="protein sequence ID" value="TWX65437.1"/>
    <property type="molecule type" value="Genomic_DNA"/>
</dbReference>
<evidence type="ECO:0000256" key="10">
    <source>
        <dbReference type="ARBA" id="ARBA00023004"/>
    </source>
</evidence>
<evidence type="ECO:0000256" key="11">
    <source>
        <dbReference type="ARBA" id="ARBA00023136"/>
    </source>
</evidence>
<dbReference type="GO" id="GO:0022904">
    <property type="term" value="P:respiratory electron transport chain"/>
    <property type="evidence" value="ECO:0007669"/>
    <property type="project" value="InterPro"/>
</dbReference>
<evidence type="ECO:0000256" key="13">
    <source>
        <dbReference type="SAM" id="Phobius"/>
    </source>
</evidence>
<dbReference type="GO" id="GO:0020037">
    <property type="term" value="F:heme binding"/>
    <property type="evidence" value="ECO:0007669"/>
    <property type="project" value="TreeGrafter"/>
</dbReference>
<feature type="domain" description="Cytochrome b561 bacterial/Ni-hydrogenase" evidence="14">
    <location>
        <begin position="2"/>
        <end position="173"/>
    </location>
</feature>
<dbReference type="GO" id="GO:0046872">
    <property type="term" value="F:metal ion binding"/>
    <property type="evidence" value="ECO:0007669"/>
    <property type="project" value="UniProtKB-KW"/>
</dbReference>
<evidence type="ECO:0000256" key="8">
    <source>
        <dbReference type="ARBA" id="ARBA00022982"/>
    </source>
</evidence>
<evidence type="ECO:0000256" key="2">
    <source>
        <dbReference type="ARBA" id="ARBA00004651"/>
    </source>
</evidence>
<comment type="subcellular location">
    <subcellularLocation>
        <location evidence="2">Cell membrane</location>
        <topology evidence="2">Multi-pass membrane protein</topology>
    </subcellularLocation>
</comment>
<feature type="transmembrane region" description="Helical" evidence="13">
    <location>
        <begin position="150"/>
        <end position="169"/>
    </location>
</feature>
<reference evidence="16 18" key="1">
    <citation type="submission" date="2019-07" db="EMBL/GenBank/DDBJ databases">
        <title>Genomes of sea-ice associated Colwellia species.</title>
        <authorList>
            <person name="Bowman J.P."/>
        </authorList>
    </citation>
    <scope>NUCLEOTIDE SEQUENCE [LARGE SCALE GENOMIC DNA]</scope>
    <source>
        <strain evidence="15 17">ACAM 607</strain>
        <strain evidence="16 18">IC036</strain>
    </source>
</reference>
<protein>
    <recommendedName>
        <fullName evidence="14">Cytochrome b561 bacterial/Ni-hydrogenase domain-containing protein</fullName>
    </recommendedName>
</protein>
<proteinExistence type="inferred from homology"/>
<feature type="transmembrane region" description="Helical" evidence="13">
    <location>
        <begin position="36"/>
        <end position="58"/>
    </location>
</feature>
<comment type="caution">
    <text evidence="16">The sequence shown here is derived from an EMBL/GenBank/DDBJ whole genome shotgun (WGS) entry which is preliminary data.</text>
</comment>
<evidence type="ECO:0000313" key="17">
    <source>
        <dbReference type="Proteomes" id="UP000321525"/>
    </source>
</evidence>
<organism evidence="16 18">
    <name type="scientific">Colwellia hornerae</name>
    <dbReference type="NCBI Taxonomy" id="89402"/>
    <lineage>
        <taxon>Bacteria</taxon>
        <taxon>Pseudomonadati</taxon>
        <taxon>Pseudomonadota</taxon>
        <taxon>Gammaproteobacteria</taxon>
        <taxon>Alteromonadales</taxon>
        <taxon>Colwelliaceae</taxon>
        <taxon>Colwellia</taxon>
    </lineage>
</organism>